<dbReference type="Proteomes" id="UP000245680">
    <property type="component" value="Unassembled WGS sequence"/>
</dbReference>
<name>A0A2V2LBZ3_9RHOB</name>
<comment type="caution">
    <text evidence="1">The sequence shown here is derived from an EMBL/GenBank/DDBJ whole genome shotgun (WGS) entry which is preliminary data.</text>
</comment>
<organism evidence="1 2">
    <name type="scientific">Meridianimarinicoccus roseus</name>
    <dbReference type="NCBI Taxonomy" id="2072018"/>
    <lineage>
        <taxon>Bacteria</taxon>
        <taxon>Pseudomonadati</taxon>
        <taxon>Pseudomonadota</taxon>
        <taxon>Alphaproteobacteria</taxon>
        <taxon>Rhodobacterales</taxon>
        <taxon>Paracoccaceae</taxon>
        <taxon>Meridianimarinicoccus</taxon>
    </lineage>
</organism>
<dbReference type="OrthoDB" id="7773807at2"/>
<accession>A0A2V2LBZ3</accession>
<dbReference type="PROSITE" id="PS51257">
    <property type="entry name" value="PROKAR_LIPOPROTEIN"/>
    <property type="match status" value="1"/>
</dbReference>
<keyword evidence="2" id="KW-1185">Reference proteome</keyword>
<protein>
    <submittedName>
        <fullName evidence="1">Uncharacterized protein</fullName>
    </submittedName>
</protein>
<reference evidence="1 2" key="1">
    <citation type="submission" date="2018-05" db="EMBL/GenBank/DDBJ databases">
        <title>Rhodobacteraceae gen. nov., sp. nov. isolated from sea water.</title>
        <authorList>
            <person name="Ren Y."/>
        </authorList>
    </citation>
    <scope>NUCLEOTIDE SEQUENCE [LARGE SCALE GENOMIC DNA]</scope>
    <source>
        <strain evidence="1 2">TG-679</strain>
    </source>
</reference>
<proteinExistence type="predicted"/>
<dbReference type="EMBL" id="QGKU01000031">
    <property type="protein sequence ID" value="PWR02958.1"/>
    <property type="molecule type" value="Genomic_DNA"/>
</dbReference>
<dbReference type="AlphaFoldDB" id="A0A2V2LBZ3"/>
<evidence type="ECO:0000313" key="2">
    <source>
        <dbReference type="Proteomes" id="UP000245680"/>
    </source>
</evidence>
<sequence>MTMLAPRSLLLLAALLSLLAGCSGWPFGRSDPTTLEPEGGYAAVALDTRPLVGTVTAVTLEPTPGGAILTATGLTSGQGYWDVGLVRDRSADLPDTARRYTFHARPPVDADGAPVATSGGPAATRQVTAAVFIGGTSLAGLRQITVVGADGSRTARR</sequence>
<evidence type="ECO:0000313" key="1">
    <source>
        <dbReference type="EMBL" id="PWR02958.1"/>
    </source>
</evidence>
<dbReference type="RefSeq" id="WP_109811264.1">
    <property type="nucleotide sequence ID" value="NZ_QGKU01000031.1"/>
</dbReference>
<gene>
    <name evidence="1" type="ORF">DKT77_08400</name>
</gene>